<evidence type="ECO:0000313" key="1">
    <source>
        <dbReference type="EMBL" id="TQD82640.1"/>
    </source>
</evidence>
<protein>
    <submittedName>
        <fullName evidence="1">Uncharacterized protein</fullName>
    </submittedName>
</protein>
<reference evidence="1 2" key="1">
    <citation type="journal article" date="2019" name="G3 (Bethesda)">
        <title>Sequencing of a Wild Apple (Malus baccata) Genome Unravels the Differences Between Cultivated and Wild Apple Species Regarding Disease Resistance and Cold Tolerance.</title>
        <authorList>
            <person name="Chen X."/>
        </authorList>
    </citation>
    <scope>NUCLEOTIDE SEQUENCE [LARGE SCALE GENOMIC DNA]</scope>
    <source>
        <strain evidence="2">cv. Shandingzi</strain>
        <tissue evidence="1">Leaves</tissue>
    </source>
</reference>
<dbReference type="EMBL" id="VIEB01000713">
    <property type="protein sequence ID" value="TQD82640.1"/>
    <property type="molecule type" value="Genomic_DNA"/>
</dbReference>
<name>A0A540L856_MALBA</name>
<organism evidence="1 2">
    <name type="scientific">Malus baccata</name>
    <name type="common">Siberian crab apple</name>
    <name type="synonym">Pyrus baccata</name>
    <dbReference type="NCBI Taxonomy" id="106549"/>
    <lineage>
        <taxon>Eukaryota</taxon>
        <taxon>Viridiplantae</taxon>
        <taxon>Streptophyta</taxon>
        <taxon>Embryophyta</taxon>
        <taxon>Tracheophyta</taxon>
        <taxon>Spermatophyta</taxon>
        <taxon>Magnoliopsida</taxon>
        <taxon>eudicotyledons</taxon>
        <taxon>Gunneridae</taxon>
        <taxon>Pentapetalae</taxon>
        <taxon>rosids</taxon>
        <taxon>fabids</taxon>
        <taxon>Rosales</taxon>
        <taxon>Rosaceae</taxon>
        <taxon>Amygdaloideae</taxon>
        <taxon>Maleae</taxon>
        <taxon>Malus</taxon>
    </lineage>
</organism>
<accession>A0A540L856</accession>
<proteinExistence type="predicted"/>
<evidence type="ECO:0000313" key="2">
    <source>
        <dbReference type="Proteomes" id="UP000315295"/>
    </source>
</evidence>
<keyword evidence="2" id="KW-1185">Reference proteome</keyword>
<dbReference type="Proteomes" id="UP000315295">
    <property type="component" value="Unassembled WGS sequence"/>
</dbReference>
<comment type="caution">
    <text evidence="1">The sequence shown here is derived from an EMBL/GenBank/DDBJ whole genome shotgun (WGS) entry which is preliminary data.</text>
</comment>
<gene>
    <name evidence="1" type="ORF">C1H46_031838</name>
</gene>
<sequence>MSSSSSKPPAPLFQRLTSFHKLKQVPVMAAAAYYDIVLCCTRELVALPPTTRCHNEIGPLQEGFMCDLPYYNDKKEGQKIEQIFQINIQYRCRVVRLISPEEVVSGKFRVQILL</sequence>
<dbReference type="STRING" id="106549.A0A540L856"/>
<dbReference type="AlphaFoldDB" id="A0A540L856"/>